<accession>A0A085GAU9</accession>
<reference evidence="1 2" key="1">
    <citation type="submission" date="2014-05" db="EMBL/GenBank/DDBJ databases">
        <title>ATOL: Assembling a taxonomically balanced genome-scale reconstruction of the evolutionary history of the Enterobacteriaceae.</title>
        <authorList>
            <person name="Plunkett G.III."/>
            <person name="Neeno-Eckwall E.C."/>
            <person name="Glasner J.D."/>
            <person name="Perna N.T."/>
        </authorList>
    </citation>
    <scope>NUCLEOTIDE SEQUENCE [LARGE SCALE GENOMIC DNA]</scope>
    <source>
        <strain evidence="1 2">ATCC 33852</strain>
    </source>
</reference>
<sequence length="132" mass="14959">MQNFILFYQLIRAAQISALPRSVEFDSLEIVNLALHNGQFGESRIGWTLDKEANEEPPSSMFAAVPNYDYFFLDAQGERVEEPGLDGRELIIDFEATLNWMVMNGYLYGEKGNYVVLDKCLRTLTPEVALSA</sequence>
<dbReference type="Proteomes" id="UP000028640">
    <property type="component" value="Unassembled WGS sequence"/>
</dbReference>
<evidence type="ECO:0000313" key="1">
    <source>
        <dbReference type="EMBL" id="KFC80844.1"/>
    </source>
</evidence>
<evidence type="ECO:0000313" key="2">
    <source>
        <dbReference type="Proteomes" id="UP000028640"/>
    </source>
</evidence>
<dbReference type="EMBL" id="JMPJ01000053">
    <property type="protein sequence ID" value="KFC80844.1"/>
    <property type="molecule type" value="Genomic_DNA"/>
</dbReference>
<comment type="caution">
    <text evidence="1">The sequence shown here is derived from an EMBL/GenBank/DDBJ whole genome shotgun (WGS) entry which is preliminary data.</text>
</comment>
<proteinExistence type="predicted"/>
<dbReference type="RefSeq" id="WP_034791311.1">
    <property type="nucleotide sequence ID" value="NZ_JMPJ01000053.1"/>
</dbReference>
<dbReference type="AlphaFoldDB" id="A0A085GAU9"/>
<organism evidence="1 2">
    <name type="scientific">Ewingella americana (strain ATCC 33852 / DSM 4580 / CCUG 14506 / JCM 5911 / LMG 7869 / NCTC 12157 / CDC 1468-78)</name>
    <dbReference type="NCBI Taxonomy" id="910964"/>
    <lineage>
        <taxon>Bacteria</taxon>
        <taxon>Pseudomonadati</taxon>
        <taxon>Pseudomonadota</taxon>
        <taxon>Gammaproteobacteria</taxon>
        <taxon>Enterobacterales</taxon>
        <taxon>Yersiniaceae</taxon>
        <taxon>Ewingella</taxon>
    </lineage>
</organism>
<dbReference type="OrthoDB" id="6504564at2"/>
<protein>
    <submittedName>
        <fullName evidence="1">Uncharacterized protein</fullName>
    </submittedName>
</protein>
<keyword evidence="2" id="KW-1185">Reference proteome</keyword>
<name>A0A085GAU9_EWIA3</name>
<dbReference type="GeneID" id="78380506"/>
<gene>
    <name evidence="1" type="ORF">GEAM_2166</name>
</gene>